<sequence>MEDTAESEDLPADGTVQRAVQSSRLGRLGRWLADAVRHSYLYRWLTAEPDPDVIVIDLRETWTVGPFIRLLDATIDRLAPAVKDSRVAGAVQKTTTITRQQPAVVAGLALLVAGVILGLASVAAGTLGTTRLALTAILLGGGALATRERRSWSDLRETRPVALLIAALEPPEPPEEDTPRDDPDEDE</sequence>
<keyword evidence="2" id="KW-1133">Transmembrane helix</keyword>
<keyword evidence="2" id="KW-0812">Transmembrane</keyword>
<evidence type="ECO:0000256" key="2">
    <source>
        <dbReference type="SAM" id="Phobius"/>
    </source>
</evidence>
<evidence type="ECO:0000313" key="3">
    <source>
        <dbReference type="EMBL" id="SFR34429.1"/>
    </source>
</evidence>
<dbReference type="Proteomes" id="UP000198932">
    <property type="component" value="Unassembled WGS sequence"/>
</dbReference>
<name>A0A1I6FWV8_HALSD</name>
<feature type="transmembrane region" description="Helical" evidence="2">
    <location>
        <begin position="103"/>
        <end position="123"/>
    </location>
</feature>
<reference evidence="4" key="1">
    <citation type="submission" date="2016-10" db="EMBL/GenBank/DDBJ databases">
        <authorList>
            <person name="Varghese N."/>
            <person name="Submissions S."/>
        </authorList>
    </citation>
    <scope>NUCLEOTIDE SEQUENCE [LARGE SCALE GENOMIC DNA]</scope>
    <source>
        <strain evidence="4">RD 26</strain>
    </source>
</reference>
<proteinExistence type="predicted"/>
<protein>
    <submittedName>
        <fullName evidence="3">Uncharacterized protein</fullName>
    </submittedName>
</protein>
<dbReference type="OrthoDB" id="205900at2157"/>
<dbReference type="RefSeq" id="WP_092920761.1">
    <property type="nucleotide sequence ID" value="NZ_FOYN01000002.1"/>
</dbReference>
<dbReference type="STRING" id="35743.SAMN04487937_1318"/>
<keyword evidence="2" id="KW-0472">Membrane</keyword>
<evidence type="ECO:0000313" key="4">
    <source>
        <dbReference type="Proteomes" id="UP000198932"/>
    </source>
</evidence>
<feature type="compositionally biased region" description="Acidic residues" evidence="1">
    <location>
        <begin position="172"/>
        <end position="187"/>
    </location>
</feature>
<gene>
    <name evidence="3" type="ORF">SAMN04487937_1318</name>
</gene>
<accession>A0A1I6FWV8</accession>
<organism evidence="3 4">
    <name type="scientific">Halorubrum sodomense</name>
    <dbReference type="NCBI Taxonomy" id="35743"/>
    <lineage>
        <taxon>Archaea</taxon>
        <taxon>Methanobacteriati</taxon>
        <taxon>Methanobacteriota</taxon>
        <taxon>Stenosarchaea group</taxon>
        <taxon>Halobacteria</taxon>
        <taxon>Halobacteriales</taxon>
        <taxon>Haloferacaceae</taxon>
        <taxon>Halorubrum</taxon>
    </lineage>
</organism>
<dbReference type="EMBL" id="FOYN01000002">
    <property type="protein sequence ID" value="SFR34429.1"/>
    <property type="molecule type" value="Genomic_DNA"/>
</dbReference>
<keyword evidence="4" id="KW-1185">Reference proteome</keyword>
<dbReference type="AlphaFoldDB" id="A0A1I6FWV8"/>
<feature type="region of interest" description="Disordered" evidence="1">
    <location>
        <begin position="167"/>
        <end position="187"/>
    </location>
</feature>
<evidence type="ECO:0000256" key="1">
    <source>
        <dbReference type="SAM" id="MobiDB-lite"/>
    </source>
</evidence>